<dbReference type="CDD" id="cd13708">
    <property type="entry name" value="PBP2_BvgS_like_1"/>
    <property type="match status" value="1"/>
</dbReference>
<dbReference type="InterPro" id="IPR043128">
    <property type="entry name" value="Rev_trsase/Diguanyl_cyclase"/>
</dbReference>
<proteinExistence type="predicted"/>
<accession>A0ABY6MYW9</accession>
<dbReference type="Pfam" id="PF00990">
    <property type="entry name" value="GGDEF"/>
    <property type="match status" value="1"/>
</dbReference>
<dbReference type="SUPFAM" id="SSF55073">
    <property type="entry name" value="Nucleotide cyclase"/>
    <property type="match status" value="1"/>
</dbReference>
<feature type="domain" description="GGDEF" evidence="3">
    <location>
        <begin position="592"/>
        <end position="722"/>
    </location>
</feature>
<evidence type="ECO:0000259" key="3">
    <source>
        <dbReference type="PROSITE" id="PS50887"/>
    </source>
</evidence>
<organism evidence="4 5">
    <name type="scientific">Alkalimarinus alittae</name>
    <dbReference type="NCBI Taxonomy" id="2961619"/>
    <lineage>
        <taxon>Bacteria</taxon>
        <taxon>Pseudomonadati</taxon>
        <taxon>Pseudomonadota</taxon>
        <taxon>Gammaproteobacteria</taxon>
        <taxon>Alteromonadales</taxon>
        <taxon>Alteromonadaceae</taxon>
        <taxon>Alkalimarinus</taxon>
    </lineage>
</organism>
<dbReference type="CDD" id="cd01007">
    <property type="entry name" value="PBP2_BvgS_HisK_like"/>
    <property type="match status" value="1"/>
</dbReference>
<dbReference type="CDD" id="cd01949">
    <property type="entry name" value="GGDEF"/>
    <property type="match status" value="1"/>
</dbReference>
<dbReference type="InterPro" id="IPR050469">
    <property type="entry name" value="Diguanylate_Cyclase"/>
</dbReference>
<dbReference type="Proteomes" id="UP001163739">
    <property type="component" value="Chromosome"/>
</dbReference>
<evidence type="ECO:0000313" key="5">
    <source>
        <dbReference type="Proteomes" id="UP001163739"/>
    </source>
</evidence>
<dbReference type="EC" id="2.7.7.65" evidence="1"/>
<dbReference type="InterPro" id="IPR001638">
    <property type="entry name" value="Solute-binding_3/MltF_N"/>
</dbReference>
<dbReference type="PANTHER" id="PTHR45138">
    <property type="entry name" value="REGULATORY COMPONENTS OF SENSORY TRANSDUCTION SYSTEM"/>
    <property type="match status" value="1"/>
</dbReference>
<keyword evidence="5" id="KW-1185">Reference proteome</keyword>
<dbReference type="PROSITE" id="PS50887">
    <property type="entry name" value="GGDEF"/>
    <property type="match status" value="1"/>
</dbReference>
<dbReference type="Gene3D" id="3.30.70.270">
    <property type="match status" value="1"/>
</dbReference>
<dbReference type="RefSeq" id="WP_265046516.1">
    <property type="nucleotide sequence ID" value="NZ_CP100390.1"/>
</dbReference>
<dbReference type="SUPFAM" id="SSF53850">
    <property type="entry name" value="Periplasmic binding protein-like II"/>
    <property type="match status" value="2"/>
</dbReference>
<reference evidence="4" key="1">
    <citation type="submission" date="2022-06" db="EMBL/GenBank/DDBJ databases">
        <title>Alkalimarinus sp. nov., isolated from gut of a Alitta virens.</title>
        <authorList>
            <person name="Yang A.I."/>
            <person name="Shin N.-R."/>
        </authorList>
    </citation>
    <scope>NUCLEOTIDE SEQUENCE</scope>
    <source>
        <strain evidence="4">A2M4</strain>
    </source>
</reference>
<dbReference type="PANTHER" id="PTHR45138:SF9">
    <property type="entry name" value="DIGUANYLATE CYCLASE DGCM-RELATED"/>
    <property type="match status" value="1"/>
</dbReference>
<sequence>MRRRQGVQLFGLILGVFFLCANAVSVESHNLNADLSLSQEEIKFLQTHPVIRVQSEANWPPFNFIEYGQPKGFVNDYIRLLSEVSGLKFQFVAGYSWDEYVEMLKNHEIDLISNMTITPEREKAFLFSALGVVDVAVGLLTLKDDIQASDLDSISNSGRVLGVVKGFYHEELLKRHYPEMTMLLANDTLDLIKLVEHGKADAGLTSYAPLSYYLAREKNTSLKNKIILKHSLFFPSTEHIGIHIEDKPLKGILDKAMKLITADQLAVLKNSWPVAIEQTEINSDKYKSWSEAEKAYFANKKVINMCVDPAWMPFEGIENGKHVGMAADLMPLIQQQLGVPIQLVSTENWVQTIEFAKSRQCDILSMAMDTPERRSYLSFTDPYLITPLVIAASREDFYIADIASATNKRFGIVKGYAFSELLKKSYPQLTFVDVESVKAGLNQVEQGEIFGIIDSLNILGYEIQRNHPELKIVGKFEEQWYLGVAVRNDAPVLLNAMNNAIRAIPKQTLQDITNKWISVRYEKAANFSDVWKYIPFILLVLGIVVYRQYILKKYNKKLERLSYIDTLTRCANRQKIDEVLQYQVNDFMRHESPFSVLLCDIDNFKQVNDLHGHLVGDQVLRRFSTLLKNNIRANDLIGRWGGEEFLIVCPNTESEGAKQVALHLKRCLSAYLFEEVGHVTASFGVAEYNTQTMSIKDVLNHADKALYESKHAGRNRVSVYKA</sequence>
<evidence type="ECO:0000256" key="2">
    <source>
        <dbReference type="ARBA" id="ARBA00034247"/>
    </source>
</evidence>
<protein>
    <recommendedName>
        <fullName evidence="1">diguanylate cyclase</fullName>
        <ecNumber evidence="1">2.7.7.65</ecNumber>
    </recommendedName>
</protein>
<dbReference type="Gene3D" id="3.40.190.10">
    <property type="entry name" value="Periplasmic binding protein-like II"/>
    <property type="match status" value="4"/>
</dbReference>
<evidence type="ECO:0000313" key="4">
    <source>
        <dbReference type="EMBL" id="UZE95024.1"/>
    </source>
</evidence>
<evidence type="ECO:0000256" key="1">
    <source>
        <dbReference type="ARBA" id="ARBA00012528"/>
    </source>
</evidence>
<dbReference type="EMBL" id="CP100390">
    <property type="protein sequence ID" value="UZE95024.1"/>
    <property type="molecule type" value="Genomic_DNA"/>
</dbReference>
<dbReference type="Pfam" id="PF00497">
    <property type="entry name" value="SBP_bac_3"/>
    <property type="match status" value="2"/>
</dbReference>
<gene>
    <name evidence="4" type="ORF">NKI27_13220</name>
</gene>
<comment type="catalytic activity">
    <reaction evidence="2">
        <text>2 GTP = 3',3'-c-di-GMP + 2 diphosphate</text>
        <dbReference type="Rhea" id="RHEA:24898"/>
        <dbReference type="ChEBI" id="CHEBI:33019"/>
        <dbReference type="ChEBI" id="CHEBI:37565"/>
        <dbReference type="ChEBI" id="CHEBI:58805"/>
        <dbReference type="EC" id="2.7.7.65"/>
    </reaction>
</comment>
<name>A0ABY6MYW9_9ALTE</name>
<dbReference type="NCBIfam" id="TIGR00254">
    <property type="entry name" value="GGDEF"/>
    <property type="match status" value="1"/>
</dbReference>
<dbReference type="InterPro" id="IPR000160">
    <property type="entry name" value="GGDEF_dom"/>
</dbReference>
<dbReference type="InterPro" id="IPR029787">
    <property type="entry name" value="Nucleotide_cyclase"/>
</dbReference>
<dbReference type="SMART" id="SM00062">
    <property type="entry name" value="PBPb"/>
    <property type="match status" value="2"/>
</dbReference>
<dbReference type="SMART" id="SM00267">
    <property type="entry name" value="GGDEF"/>
    <property type="match status" value="1"/>
</dbReference>